<dbReference type="Gene3D" id="2.30.30.1210">
    <property type="entry name" value="Domain of unknown function DUF1541"/>
    <property type="match status" value="1"/>
</dbReference>
<organism evidence="3 4">
    <name type="scientific">Mesobacillus jeotgali</name>
    <dbReference type="NCBI Taxonomy" id="129985"/>
    <lineage>
        <taxon>Bacteria</taxon>
        <taxon>Bacillati</taxon>
        <taxon>Bacillota</taxon>
        <taxon>Bacilli</taxon>
        <taxon>Bacillales</taxon>
        <taxon>Bacillaceae</taxon>
        <taxon>Mesobacillus</taxon>
    </lineage>
</organism>
<reference evidence="3 4" key="1">
    <citation type="submission" date="2023-09" db="EMBL/GenBank/DDBJ databases">
        <title>Microbial mechanism of fulvic acid promoting antimony reduction mineralization in rice fields.</title>
        <authorList>
            <person name="Chen G."/>
            <person name="Lan J."/>
        </authorList>
    </citation>
    <scope>NUCLEOTIDE SEQUENCE [LARGE SCALE GENOMIC DNA]</scope>
    <source>
        <strain evidence="3 4">PS1</strain>
    </source>
</reference>
<feature type="compositionally biased region" description="Polar residues" evidence="1">
    <location>
        <begin position="1"/>
        <end position="13"/>
    </location>
</feature>
<evidence type="ECO:0000259" key="2">
    <source>
        <dbReference type="Pfam" id="PF07563"/>
    </source>
</evidence>
<gene>
    <name evidence="3" type="ORF">RH061_12020</name>
</gene>
<protein>
    <submittedName>
        <fullName evidence="3">YdhK family protein</fullName>
    </submittedName>
</protein>
<evidence type="ECO:0000313" key="3">
    <source>
        <dbReference type="EMBL" id="WNF25208.1"/>
    </source>
</evidence>
<feature type="domain" description="DUF1541" evidence="2">
    <location>
        <begin position="30"/>
        <end position="80"/>
    </location>
</feature>
<dbReference type="Pfam" id="PF07563">
    <property type="entry name" value="DUF1541"/>
    <property type="match status" value="2"/>
</dbReference>
<keyword evidence="4" id="KW-1185">Reference proteome</keyword>
<accession>A0ABY9VNS2</accession>
<evidence type="ECO:0000313" key="4">
    <source>
        <dbReference type="Proteomes" id="UP001303324"/>
    </source>
</evidence>
<dbReference type="EMBL" id="CP134494">
    <property type="protein sequence ID" value="WNF25208.1"/>
    <property type="molecule type" value="Genomic_DNA"/>
</dbReference>
<proteinExistence type="predicted"/>
<feature type="region of interest" description="Disordered" evidence="1">
    <location>
        <begin position="1"/>
        <end position="24"/>
    </location>
</feature>
<name>A0ABY9VNS2_9BACI</name>
<sequence>MESQLADTMSSSGEVPEGLATAENPKYEIGSQAIIEADHMPGMKGALATIKGAYDTTAYSVTYYPTTGGEPVKDHKWVIHEELENPGEEPLEPGTEVTLNADHMEGMNGATAIIESAVDTTVYMLDFTTTYGEKVENHKWITESELKSIE</sequence>
<feature type="domain" description="DUF1541" evidence="2">
    <location>
        <begin position="93"/>
        <end position="143"/>
    </location>
</feature>
<dbReference type="Proteomes" id="UP001303324">
    <property type="component" value="Chromosome"/>
</dbReference>
<dbReference type="InterPro" id="IPR011438">
    <property type="entry name" value="DUF1541"/>
</dbReference>
<evidence type="ECO:0000256" key="1">
    <source>
        <dbReference type="SAM" id="MobiDB-lite"/>
    </source>
</evidence>